<protein>
    <submittedName>
        <fullName evidence="2">Uncharacterized protein</fullName>
    </submittedName>
</protein>
<dbReference type="Proteomes" id="UP001066276">
    <property type="component" value="Chromosome 7"/>
</dbReference>
<reference evidence="2" key="1">
    <citation type="journal article" date="2022" name="bioRxiv">
        <title>Sequencing and chromosome-scale assembly of the giantPleurodeles waltlgenome.</title>
        <authorList>
            <person name="Brown T."/>
            <person name="Elewa A."/>
            <person name="Iarovenko S."/>
            <person name="Subramanian E."/>
            <person name="Araus A.J."/>
            <person name="Petzold A."/>
            <person name="Susuki M."/>
            <person name="Suzuki K.-i.T."/>
            <person name="Hayashi T."/>
            <person name="Toyoda A."/>
            <person name="Oliveira C."/>
            <person name="Osipova E."/>
            <person name="Leigh N.D."/>
            <person name="Simon A."/>
            <person name="Yun M.H."/>
        </authorList>
    </citation>
    <scope>NUCLEOTIDE SEQUENCE</scope>
    <source>
        <strain evidence="2">20211129_DDA</strain>
        <tissue evidence="2">Liver</tissue>
    </source>
</reference>
<evidence type="ECO:0000256" key="1">
    <source>
        <dbReference type="SAM" id="MobiDB-lite"/>
    </source>
</evidence>
<dbReference type="EMBL" id="JANPWB010000011">
    <property type="protein sequence ID" value="KAJ1127216.1"/>
    <property type="molecule type" value="Genomic_DNA"/>
</dbReference>
<sequence length="163" mass="17760">MVWRIGSGAASNLHAPLLPCSLPPPTEHHIKEDSEATTLADLDTTTRSQSQPKSEPQCYAAGGIDELKPINSSDIYRVFRDQSIGVIKTKKYKSPPKSPRETSPESSSSELITLKLAYPAAHWPKQTCRTKRTARRLQLILPTSVPVGGAATLRTAQNAYPLA</sequence>
<proteinExistence type="predicted"/>
<dbReference type="AlphaFoldDB" id="A0AAV7PG83"/>
<keyword evidence="3" id="KW-1185">Reference proteome</keyword>
<accession>A0AAV7PG83</accession>
<feature type="region of interest" description="Disordered" evidence="1">
    <location>
        <begin position="35"/>
        <end position="62"/>
    </location>
</feature>
<organism evidence="2 3">
    <name type="scientific">Pleurodeles waltl</name>
    <name type="common">Iberian ribbed newt</name>
    <dbReference type="NCBI Taxonomy" id="8319"/>
    <lineage>
        <taxon>Eukaryota</taxon>
        <taxon>Metazoa</taxon>
        <taxon>Chordata</taxon>
        <taxon>Craniata</taxon>
        <taxon>Vertebrata</taxon>
        <taxon>Euteleostomi</taxon>
        <taxon>Amphibia</taxon>
        <taxon>Batrachia</taxon>
        <taxon>Caudata</taxon>
        <taxon>Salamandroidea</taxon>
        <taxon>Salamandridae</taxon>
        <taxon>Pleurodelinae</taxon>
        <taxon>Pleurodeles</taxon>
    </lineage>
</organism>
<evidence type="ECO:0000313" key="3">
    <source>
        <dbReference type="Proteomes" id="UP001066276"/>
    </source>
</evidence>
<name>A0AAV7PG83_PLEWA</name>
<feature type="region of interest" description="Disordered" evidence="1">
    <location>
        <begin position="88"/>
        <end position="110"/>
    </location>
</feature>
<feature type="compositionally biased region" description="Low complexity" evidence="1">
    <location>
        <begin position="36"/>
        <end position="46"/>
    </location>
</feature>
<gene>
    <name evidence="2" type="ORF">NDU88_005619</name>
</gene>
<comment type="caution">
    <text evidence="2">The sequence shown here is derived from an EMBL/GenBank/DDBJ whole genome shotgun (WGS) entry which is preliminary data.</text>
</comment>
<evidence type="ECO:0000313" key="2">
    <source>
        <dbReference type="EMBL" id="KAJ1127216.1"/>
    </source>
</evidence>